<feature type="region of interest" description="Disordered" evidence="9">
    <location>
        <begin position="1"/>
        <end position="29"/>
    </location>
</feature>
<sequence>MSEDGKDLDCENPGAVNSEADSRDPDDGIDASVLGGRLSATIAARDGASLSSLQRLSAEASLEAHGYEAVRRLAGSTTATVMIVHRLGLADEHFVVKTMSLRGLDAKGRLRALQEIQLLRRLRHPNIVHYIESWWNGVGPDSGRLTVVMECAENGDLRVPVVAAIQSGKHLEEVLIMSWLQQMLQALAHIHEKKIVHRDLKAMNIFLKDTWRTCLLGDFGISTALRGSENASGCVGTPAYMAPELVWNQRYASPVDMWAVGVVLYELMALKVPFSGTSLLGLVYQVAFKAHEEAALLEADYSVELVTLVSRLLNKDPPARPTAAELLGTELLWDTFCDESVRGFALASFSASQWLPSAGSSGRVEGEGTHGDRADADVQSGLVDASSSSWGSALALQTGASQMGADVVDGSSYQPAGPSIGLDTAFPGTATATMPSMMATAVSDEALWDELRRTRHESDTVPPERYDSLVASICSTLATSRSTGTSIVADGRLPREDLAVSNGADFPASEADSRDPDDGTDAGVLGGRLSATITARDGASLSSLQRLSAEASLEAHGYEAVRRLAGSTTATVMIVHRLGLADEHFVVKTMSLRGLDAKGRLRALQEIQLLRRLRHPNIVHYIESWWNGVGPDSGRLTVVMECAENGDLRVPVVAAIQSGKHLEEVLIMSWLQQMLQALAHIHEKKIVHRDLKAMNIFLKDTWRTCLLGDFGISTALRGSENASGCVGTPAYMAPELVWNQRYASPVDMWAVGVVLYELMALKVPFSGTSLLGLVYQIAFKAHEEAALREADYSVELVTLVSRLLNKDPPARPTAAELLGTELLWDTFCDESVRGFALASFSASQWLPSAGSSGRVEGEGTHGDRADADVQSGLVDASSSSWGSALALQTGTSQMGADVVDGSSCQPAGPSIGLDTAFPGTATATMPSMMATAVSDEALWDELRRTRHESDTVPLGRYEALMARLVHSDQDPSASRPAPSFERPVEHMQDPAELVAQVKLFLERRGIQPATFAV</sequence>
<evidence type="ECO:0000313" key="11">
    <source>
        <dbReference type="EMBL" id="CAE8631105.1"/>
    </source>
</evidence>
<dbReference type="SUPFAM" id="SSF56112">
    <property type="entry name" value="Protein kinase-like (PK-like)"/>
    <property type="match status" value="2"/>
</dbReference>
<feature type="region of interest" description="Disordered" evidence="9">
    <location>
        <begin position="847"/>
        <end position="866"/>
    </location>
</feature>
<feature type="compositionally biased region" description="Basic and acidic residues" evidence="9">
    <location>
        <begin position="364"/>
        <end position="375"/>
    </location>
</feature>
<feature type="domain" description="Protein kinase" evidence="10">
    <location>
        <begin position="67"/>
        <end position="332"/>
    </location>
</feature>
<dbReference type="InterPro" id="IPR008271">
    <property type="entry name" value="Ser/Thr_kinase_AS"/>
</dbReference>
<keyword evidence="4" id="KW-0547">Nucleotide-binding</keyword>
<feature type="compositionally biased region" description="Basic and acidic residues" evidence="9">
    <location>
        <begin position="855"/>
        <end position="866"/>
    </location>
</feature>
<evidence type="ECO:0000256" key="4">
    <source>
        <dbReference type="ARBA" id="ARBA00022741"/>
    </source>
</evidence>
<evidence type="ECO:0000256" key="8">
    <source>
        <dbReference type="ARBA" id="ARBA00048679"/>
    </source>
</evidence>
<feature type="region of interest" description="Disordered" evidence="9">
    <location>
        <begin position="356"/>
        <end position="375"/>
    </location>
</feature>
<comment type="catalytic activity">
    <reaction evidence="7">
        <text>L-threonyl-[protein] + ATP = O-phospho-L-threonyl-[protein] + ADP + H(+)</text>
        <dbReference type="Rhea" id="RHEA:46608"/>
        <dbReference type="Rhea" id="RHEA-COMP:11060"/>
        <dbReference type="Rhea" id="RHEA-COMP:11605"/>
        <dbReference type="ChEBI" id="CHEBI:15378"/>
        <dbReference type="ChEBI" id="CHEBI:30013"/>
        <dbReference type="ChEBI" id="CHEBI:30616"/>
        <dbReference type="ChEBI" id="CHEBI:61977"/>
        <dbReference type="ChEBI" id="CHEBI:456216"/>
        <dbReference type="EC" id="2.7.11.1"/>
    </reaction>
</comment>
<dbReference type="AlphaFoldDB" id="A0A813H0B1"/>
<dbReference type="Gene3D" id="1.10.510.10">
    <property type="entry name" value="Transferase(Phosphotransferase) domain 1"/>
    <property type="match status" value="2"/>
</dbReference>
<comment type="catalytic activity">
    <reaction evidence="8">
        <text>L-seryl-[protein] + ATP = O-phospho-L-seryl-[protein] + ADP + H(+)</text>
        <dbReference type="Rhea" id="RHEA:17989"/>
        <dbReference type="Rhea" id="RHEA-COMP:9863"/>
        <dbReference type="Rhea" id="RHEA-COMP:11604"/>
        <dbReference type="ChEBI" id="CHEBI:15378"/>
        <dbReference type="ChEBI" id="CHEBI:29999"/>
        <dbReference type="ChEBI" id="CHEBI:30616"/>
        <dbReference type="ChEBI" id="CHEBI:83421"/>
        <dbReference type="ChEBI" id="CHEBI:456216"/>
        <dbReference type="EC" id="2.7.11.1"/>
    </reaction>
</comment>
<evidence type="ECO:0000256" key="1">
    <source>
        <dbReference type="ARBA" id="ARBA00012513"/>
    </source>
</evidence>
<proteinExistence type="predicted"/>
<reference evidence="11" key="1">
    <citation type="submission" date="2021-02" db="EMBL/GenBank/DDBJ databases">
        <authorList>
            <person name="Dougan E. K."/>
            <person name="Rhodes N."/>
            <person name="Thang M."/>
            <person name="Chan C."/>
        </authorList>
    </citation>
    <scope>NUCLEOTIDE SEQUENCE</scope>
</reference>
<dbReference type="InterPro" id="IPR051131">
    <property type="entry name" value="NEK_Ser/Thr_kinase_NIMA"/>
</dbReference>
<keyword evidence="12" id="KW-1185">Reference proteome</keyword>
<dbReference type="OMA" id="LVMECAE"/>
<dbReference type="InterPro" id="IPR000719">
    <property type="entry name" value="Prot_kinase_dom"/>
</dbReference>
<dbReference type="PROSITE" id="PS50011">
    <property type="entry name" value="PROTEIN_KINASE_DOM"/>
    <property type="match status" value="2"/>
</dbReference>
<feature type="domain" description="Protein kinase" evidence="10">
    <location>
        <begin position="558"/>
        <end position="823"/>
    </location>
</feature>
<gene>
    <name evidence="11" type="ORF">PGLA1383_LOCUS47243</name>
</gene>
<evidence type="ECO:0000256" key="2">
    <source>
        <dbReference type="ARBA" id="ARBA00022527"/>
    </source>
</evidence>
<dbReference type="EMBL" id="CAJNNV010030037">
    <property type="protein sequence ID" value="CAE8631105.1"/>
    <property type="molecule type" value="Genomic_DNA"/>
</dbReference>
<evidence type="ECO:0000313" key="12">
    <source>
        <dbReference type="Proteomes" id="UP000654075"/>
    </source>
</evidence>
<keyword evidence="3" id="KW-0808">Transferase</keyword>
<comment type="caution">
    <text evidence="11">The sequence shown here is derived from an EMBL/GenBank/DDBJ whole genome shotgun (WGS) entry which is preliminary data.</text>
</comment>
<protein>
    <recommendedName>
        <fullName evidence="1">non-specific serine/threonine protein kinase</fullName>
        <ecNumber evidence="1">2.7.11.1</ecNumber>
    </recommendedName>
</protein>
<evidence type="ECO:0000256" key="3">
    <source>
        <dbReference type="ARBA" id="ARBA00022679"/>
    </source>
</evidence>
<dbReference type="PANTHER" id="PTHR44899">
    <property type="entry name" value="CAMK FAMILY PROTEIN KINASE"/>
    <property type="match status" value="1"/>
</dbReference>
<feature type="region of interest" description="Disordered" evidence="9">
    <location>
        <begin position="501"/>
        <end position="524"/>
    </location>
</feature>
<evidence type="ECO:0000256" key="6">
    <source>
        <dbReference type="ARBA" id="ARBA00022840"/>
    </source>
</evidence>
<accession>A0A813H0B1</accession>
<evidence type="ECO:0000256" key="5">
    <source>
        <dbReference type="ARBA" id="ARBA00022777"/>
    </source>
</evidence>
<keyword evidence="5" id="KW-0418">Kinase</keyword>
<dbReference type="OrthoDB" id="444102at2759"/>
<dbReference type="EC" id="2.7.11.1" evidence="1"/>
<dbReference type="Pfam" id="PF00069">
    <property type="entry name" value="Pkinase"/>
    <property type="match status" value="2"/>
</dbReference>
<dbReference type="PROSITE" id="PS00108">
    <property type="entry name" value="PROTEIN_KINASE_ST"/>
    <property type="match status" value="2"/>
</dbReference>
<dbReference type="GO" id="GO:0005524">
    <property type="term" value="F:ATP binding"/>
    <property type="evidence" value="ECO:0007669"/>
    <property type="project" value="UniProtKB-KW"/>
</dbReference>
<dbReference type="PANTHER" id="PTHR44899:SF3">
    <property type="entry name" value="SERINE_THREONINE-PROTEIN KINASE NEK1"/>
    <property type="match status" value="1"/>
</dbReference>
<dbReference type="SMART" id="SM00220">
    <property type="entry name" value="S_TKc"/>
    <property type="match status" value="2"/>
</dbReference>
<keyword evidence="6" id="KW-0067">ATP-binding</keyword>
<dbReference type="InterPro" id="IPR011009">
    <property type="entry name" value="Kinase-like_dom_sf"/>
</dbReference>
<evidence type="ECO:0000256" key="9">
    <source>
        <dbReference type="SAM" id="MobiDB-lite"/>
    </source>
</evidence>
<evidence type="ECO:0000259" key="10">
    <source>
        <dbReference type="PROSITE" id="PS50011"/>
    </source>
</evidence>
<keyword evidence="2" id="KW-0723">Serine/threonine-protein kinase</keyword>
<organism evidence="11 12">
    <name type="scientific">Polarella glacialis</name>
    <name type="common">Dinoflagellate</name>
    <dbReference type="NCBI Taxonomy" id="89957"/>
    <lineage>
        <taxon>Eukaryota</taxon>
        <taxon>Sar</taxon>
        <taxon>Alveolata</taxon>
        <taxon>Dinophyceae</taxon>
        <taxon>Suessiales</taxon>
        <taxon>Suessiaceae</taxon>
        <taxon>Polarella</taxon>
    </lineage>
</organism>
<evidence type="ECO:0000256" key="7">
    <source>
        <dbReference type="ARBA" id="ARBA00047899"/>
    </source>
</evidence>
<name>A0A813H0B1_POLGL</name>
<dbReference type="Proteomes" id="UP000654075">
    <property type="component" value="Unassembled WGS sequence"/>
</dbReference>
<dbReference type="GO" id="GO:0004674">
    <property type="term" value="F:protein serine/threonine kinase activity"/>
    <property type="evidence" value="ECO:0007669"/>
    <property type="project" value="UniProtKB-KW"/>
</dbReference>